<proteinExistence type="predicted"/>
<name>A0A146KFK9_9EUKA</name>
<evidence type="ECO:0000313" key="1">
    <source>
        <dbReference type="EMBL" id="JAP95570.1"/>
    </source>
</evidence>
<reference evidence="1" key="1">
    <citation type="submission" date="2015-07" db="EMBL/GenBank/DDBJ databases">
        <title>Adaptation to a free-living lifestyle via gene acquisitions in the diplomonad Trepomonas sp. PC1.</title>
        <authorList>
            <person name="Xu F."/>
            <person name="Jerlstrom-Hultqvist J."/>
            <person name="Kolisko M."/>
            <person name="Simpson A.G.B."/>
            <person name="Roger A.J."/>
            <person name="Svard S.G."/>
            <person name="Andersson J.O."/>
        </authorList>
    </citation>
    <scope>NUCLEOTIDE SEQUENCE</scope>
    <source>
        <strain evidence="1">PC1</strain>
    </source>
</reference>
<dbReference type="EMBL" id="GDID01001036">
    <property type="protein sequence ID" value="JAP95570.1"/>
    <property type="molecule type" value="Transcribed_RNA"/>
</dbReference>
<protein>
    <submittedName>
        <fullName evidence="1">Translational activator GCN1</fullName>
    </submittedName>
</protein>
<gene>
    <name evidence="1" type="ORF">TPC1_11394</name>
</gene>
<sequence>AEIFIGMPLNQFVKEVAQILNLSFSFIIKNKIAFAVNSQPLLLFGTLQKLFTDKEKVQKYFNKLKTLDQDLPFYLPNSEISGSFEELLSQQLQSWTHLSYKYPMHTILPFLLQLKEIPVNLQKDFLKFISKLEKTTINALQLLEIIMKFDAQGFIHEKAVDKCVRLAQKQGIDIDEKFIQTILDNLLSQSESKRQLANISLSYIPSVKVIVKSFENKLKLLLTEHFSDSTKRFFIACGQRQEFLQQEETMLQLFELSLNPDNEQLLEYLPQAIQSLCEENANKKFITKLLSILLQEHLSHQLSLEETRYDVNTHNSKCRTCIWKIIESIAVYINSFDQEFDVNLPAGILTYPPSQQVPLSSEIPLSMHDQVIENRFARYQTACNQVTMRKVQCVADERHYLNSLKNENVINIEIN</sequence>
<accession>A0A146KFK9</accession>
<dbReference type="AlphaFoldDB" id="A0A146KFK9"/>
<feature type="non-terminal residue" evidence="1">
    <location>
        <position position="1"/>
    </location>
</feature>
<feature type="non-terminal residue" evidence="1">
    <location>
        <position position="415"/>
    </location>
</feature>
<organism evidence="1">
    <name type="scientific">Trepomonas sp. PC1</name>
    <dbReference type="NCBI Taxonomy" id="1076344"/>
    <lineage>
        <taxon>Eukaryota</taxon>
        <taxon>Metamonada</taxon>
        <taxon>Diplomonadida</taxon>
        <taxon>Hexamitidae</taxon>
        <taxon>Hexamitinae</taxon>
        <taxon>Trepomonas</taxon>
    </lineage>
</organism>